<sequence>MSNPHIQPPSSNNEMWNLIIEQQRTISGMADTISKLLAKVESLEAEAKAHSKTTANIPLSLAEIAKEVKQQDDKKYTVVVEFAAEGQDEATNNATDRTLAEQLVTSAGLDTSAIQKVWRHTGSSWKAGQRRPRPLKINLAEPNKAHDVIKALRAAKNWSWLPPKAHVRRDLTRAEQTQLHEARRKCHTLNTAANASKYFVDDLFDVKEKKSPRPWSTAQVSASA</sequence>
<keyword evidence="1" id="KW-0175">Coiled coil</keyword>
<proteinExistence type="predicted"/>
<protein>
    <submittedName>
        <fullName evidence="3">Transposase_22 domain-containing protein</fullName>
    </submittedName>
</protein>
<evidence type="ECO:0000256" key="1">
    <source>
        <dbReference type="SAM" id="Coils"/>
    </source>
</evidence>
<evidence type="ECO:0000313" key="3">
    <source>
        <dbReference type="WBParaSite" id="BXY_1232500.1"/>
    </source>
</evidence>
<organism evidence="2 3">
    <name type="scientific">Bursaphelenchus xylophilus</name>
    <name type="common">Pinewood nematode worm</name>
    <name type="synonym">Aphelenchoides xylophilus</name>
    <dbReference type="NCBI Taxonomy" id="6326"/>
    <lineage>
        <taxon>Eukaryota</taxon>
        <taxon>Metazoa</taxon>
        <taxon>Ecdysozoa</taxon>
        <taxon>Nematoda</taxon>
        <taxon>Chromadorea</taxon>
        <taxon>Rhabditida</taxon>
        <taxon>Tylenchina</taxon>
        <taxon>Tylenchomorpha</taxon>
        <taxon>Aphelenchoidea</taxon>
        <taxon>Aphelenchoididae</taxon>
        <taxon>Bursaphelenchus</taxon>
    </lineage>
</organism>
<evidence type="ECO:0000313" key="2">
    <source>
        <dbReference type="Proteomes" id="UP000095284"/>
    </source>
</evidence>
<name>A0A1I7SH10_BURXY</name>
<feature type="coiled-coil region" evidence="1">
    <location>
        <begin position="26"/>
        <end position="53"/>
    </location>
</feature>
<dbReference type="WBParaSite" id="BXY_1232500.1">
    <property type="protein sequence ID" value="BXY_1232500.1"/>
    <property type="gene ID" value="BXY_1232500"/>
</dbReference>
<accession>A0A1I7SH10</accession>
<dbReference type="AlphaFoldDB" id="A0A1I7SH10"/>
<reference evidence="3" key="1">
    <citation type="submission" date="2016-11" db="UniProtKB">
        <authorList>
            <consortium name="WormBaseParasite"/>
        </authorList>
    </citation>
    <scope>IDENTIFICATION</scope>
</reference>
<dbReference type="Proteomes" id="UP000095284">
    <property type="component" value="Unplaced"/>
</dbReference>